<dbReference type="EMBL" id="AVOT02070536">
    <property type="protein sequence ID" value="MBW0561113.1"/>
    <property type="molecule type" value="Genomic_DNA"/>
</dbReference>
<keyword evidence="4" id="KW-0999">Mitochondrion inner membrane</keyword>
<evidence type="ECO:0000256" key="3">
    <source>
        <dbReference type="ARBA" id="ARBA00022660"/>
    </source>
</evidence>
<evidence type="ECO:0000256" key="4">
    <source>
        <dbReference type="ARBA" id="ARBA00022792"/>
    </source>
</evidence>
<keyword evidence="6" id="KW-0496">Mitochondrion</keyword>
<evidence type="ECO:0000256" key="1">
    <source>
        <dbReference type="ARBA" id="ARBA00004443"/>
    </source>
</evidence>
<proteinExistence type="predicted"/>
<protein>
    <submittedName>
        <fullName evidence="9">Uncharacterized protein</fullName>
    </submittedName>
</protein>
<keyword evidence="7" id="KW-0472">Membrane</keyword>
<dbReference type="InterPro" id="IPR039993">
    <property type="entry name" value="NDUFB10"/>
</dbReference>
<comment type="subcellular location">
    <subcellularLocation>
        <location evidence="1">Mitochondrion inner membrane</location>
        <topology evidence="1">Peripheral membrane protein</topology>
        <orientation evidence="1">Matrix side</orientation>
    </subcellularLocation>
</comment>
<keyword evidence="3" id="KW-0679">Respiratory chain</keyword>
<dbReference type="OrthoDB" id="10252718at2759"/>
<comment type="caution">
    <text evidence="9">The sequence shown here is derived from an EMBL/GenBank/DDBJ whole genome shotgun (WGS) entry which is preliminary data.</text>
</comment>
<evidence type="ECO:0000256" key="8">
    <source>
        <dbReference type="SAM" id="MobiDB-lite"/>
    </source>
</evidence>
<dbReference type="PANTHER" id="PTHR13094:SF1">
    <property type="entry name" value="NADH DEHYDROGENASE [UBIQUINONE] 1 BETA SUBCOMPLEX SUBUNIT 10"/>
    <property type="match status" value="1"/>
</dbReference>
<keyword evidence="2" id="KW-0813">Transport</keyword>
<evidence type="ECO:0000313" key="10">
    <source>
        <dbReference type="Proteomes" id="UP000765509"/>
    </source>
</evidence>
<name>A0A9Q3JDD2_9BASI</name>
<dbReference type="AlphaFoldDB" id="A0A9Q3JDD2"/>
<keyword evidence="10" id="KW-1185">Reference proteome</keyword>
<dbReference type="PANTHER" id="PTHR13094">
    <property type="entry name" value="NADH-UBIQUINONE OXIDOREDUCTASE PDSW SUBUNIT"/>
    <property type="match status" value="1"/>
</dbReference>
<evidence type="ECO:0000256" key="6">
    <source>
        <dbReference type="ARBA" id="ARBA00023128"/>
    </source>
</evidence>
<sequence length="120" mass="14020">MKHRSQTKPGPRLRSSPGTRQPRRSYPSFTNSNAFSRETMRLTLEDALKLTEARKKKIRDDWIRVMEMKINREKLAECYRTEGVNSYEQCAHLAQTVISQIPEGRIKGFRLISEKHKAES</sequence>
<gene>
    <name evidence="9" type="ORF">O181_100828</name>
</gene>
<organism evidence="9 10">
    <name type="scientific">Austropuccinia psidii MF-1</name>
    <dbReference type="NCBI Taxonomy" id="1389203"/>
    <lineage>
        <taxon>Eukaryota</taxon>
        <taxon>Fungi</taxon>
        <taxon>Dikarya</taxon>
        <taxon>Basidiomycota</taxon>
        <taxon>Pucciniomycotina</taxon>
        <taxon>Pucciniomycetes</taxon>
        <taxon>Pucciniales</taxon>
        <taxon>Sphaerophragmiaceae</taxon>
        <taxon>Austropuccinia</taxon>
    </lineage>
</organism>
<accession>A0A9Q3JDD2</accession>
<evidence type="ECO:0000256" key="2">
    <source>
        <dbReference type="ARBA" id="ARBA00022448"/>
    </source>
</evidence>
<keyword evidence="5" id="KW-0249">Electron transport</keyword>
<evidence type="ECO:0000313" key="9">
    <source>
        <dbReference type="EMBL" id="MBW0561113.1"/>
    </source>
</evidence>
<evidence type="ECO:0000256" key="7">
    <source>
        <dbReference type="ARBA" id="ARBA00023136"/>
    </source>
</evidence>
<dbReference type="GO" id="GO:0005743">
    <property type="term" value="C:mitochondrial inner membrane"/>
    <property type="evidence" value="ECO:0007669"/>
    <property type="project" value="UniProtKB-SubCell"/>
</dbReference>
<reference evidence="9" key="1">
    <citation type="submission" date="2021-03" db="EMBL/GenBank/DDBJ databases">
        <title>Draft genome sequence of rust myrtle Austropuccinia psidii MF-1, a brazilian biotype.</title>
        <authorList>
            <person name="Quecine M.C."/>
            <person name="Pachon D.M.R."/>
            <person name="Bonatelli M.L."/>
            <person name="Correr F.H."/>
            <person name="Franceschini L.M."/>
            <person name="Leite T.F."/>
            <person name="Margarido G.R.A."/>
            <person name="Almeida C.A."/>
            <person name="Ferrarezi J.A."/>
            <person name="Labate C.A."/>
        </authorList>
    </citation>
    <scope>NUCLEOTIDE SEQUENCE</scope>
    <source>
        <strain evidence="9">MF-1</strain>
    </source>
</reference>
<dbReference type="Proteomes" id="UP000765509">
    <property type="component" value="Unassembled WGS sequence"/>
</dbReference>
<evidence type="ECO:0000256" key="5">
    <source>
        <dbReference type="ARBA" id="ARBA00022982"/>
    </source>
</evidence>
<feature type="region of interest" description="Disordered" evidence="8">
    <location>
        <begin position="1"/>
        <end position="34"/>
    </location>
</feature>